<gene>
    <name evidence="1" type="ORF">SAMN06296036_11964</name>
</gene>
<proteinExistence type="predicted"/>
<organism evidence="1 2">
    <name type="scientific">Pseudobacteriovorax antillogorgiicola</name>
    <dbReference type="NCBI Taxonomy" id="1513793"/>
    <lineage>
        <taxon>Bacteria</taxon>
        <taxon>Pseudomonadati</taxon>
        <taxon>Bdellovibrionota</taxon>
        <taxon>Oligoflexia</taxon>
        <taxon>Oligoflexales</taxon>
        <taxon>Pseudobacteriovoracaceae</taxon>
        <taxon>Pseudobacteriovorax</taxon>
    </lineage>
</organism>
<accession>A0A1Y6CDH1</accession>
<name>A0A1Y6CDH1_9BACT</name>
<dbReference type="RefSeq" id="WP_143478236.1">
    <property type="nucleotide sequence ID" value="NZ_FWZT01000019.1"/>
</dbReference>
<evidence type="ECO:0000313" key="1">
    <source>
        <dbReference type="EMBL" id="SMF58140.1"/>
    </source>
</evidence>
<dbReference type="EMBL" id="FWZT01000019">
    <property type="protein sequence ID" value="SMF58140.1"/>
    <property type="molecule type" value="Genomic_DNA"/>
</dbReference>
<dbReference type="AlphaFoldDB" id="A0A1Y6CDH1"/>
<dbReference type="Proteomes" id="UP000192907">
    <property type="component" value="Unassembled WGS sequence"/>
</dbReference>
<sequence>MTPEDFTELFLKGNHDAILTHRRNMLGEYSLVGAGVVSDGGAHYATQLFSF</sequence>
<keyword evidence="2" id="KW-1185">Reference proteome</keyword>
<evidence type="ECO:0000313" key="2">
    <source>
        <dbReference type="Proteomes" id="UP000192907"/>
    </source>
</evidence>
<protein>
    <submittedName>
        <fullName evidence="1">Uncharacterized protein</fullName>
    </submittedName>
</protein>
<reference evidence="2" key="1">
    <citation type="submission" date="2017-04" db="EMBL/GenBank/DDBJ databases">
        <authorList>
            <person name="Varghese N."/>
            <person name="Submissions S."/>
        </authorList>
    </citation>
    <scope>NUCLEOTIDE SEQUENCE [LARGE SCALE GENOMIC DNA]</scope>
    <source>
        <strain evidence="2">RKEM611</strain>
    </source>
</reference>